<proteinExistence type="inferred from homology"/>
<keyword evidence="6" id="KW-1185">Reference proteome</keyword>
<evidence type="ECO:0000313" key="6">
    <source>
        <dbReference type="Proteomes" id="UP000683925"/>
    </source>
</evidence>
<sequence length="804" mass="93854">MQFYGLLPAPNPLVQAADPDIKQKIGQIKKKDVYDENDSAFNMWDYFSQNKVNLIYQRFDNYPWSMIPLNNNRFAASCFFDCKKLLALNREIRLQEFASLLNNYLYPSTMKQKEQKQLYLEQDSKKYNGLKFDSNFESGNLFTSYRVSLNEYDLMMQNDTNTKGNTQWFYFSVENTVKNSVVTFNIINFIKCDSLFNMGQRPVVFSTKSNRSKGTGWVKEGHNIIYFRNKFKRENSSLNTYYTLSFSYKFEHSNDKVYFAQCYPYTHSQLNNFVEKIRTNKFAVIKELCKTISKLSCPLIIIGNGKRAIILLARQHPGETPSSFTIEGLTEFLISNSMETEILRNNFTFYIIPMINPDGVVFGNYRCNLNGIDLNRIWISPHKELHDSIWYVRELIKQINQSAEICLIIDFHGHSKKLNSFYYANSLCDEQKLLPLISCNLSKMMNLRDCCFSIHESKKKTARVALQQEVINGFTYTLEISFHAFRKLGPQDFTESYYKQLGEDVGLSIFKLFESTMVKSSKLPRTLNQQLNDELDNLIKHCDLSKLQIGEDDSGSDSNPEEDVLQEQELLSFNELKKKPKFVLQAKKKLNKFDKSIQTDIQHYQNLMLDEKVLEKIAEQVRSIRKPNFDFLGFPSNQETNLHQDVPLQDGFKNSFQQTDISLQQILGKMQVYHVRVSNKNSIFQNQFTTQSSKPIVIVLKNPYSKQQMQSPQRQTPQVQELLSTKNRRRITSLTGRSTIDYKGLSRDRKYSIQQSQQDRNQAISFIKQQITPQNFLTQEANFEKIANISKTKVYDKQMLKNLF</sequence>
<dbReference type="Proteomes" id="UP000683925">
    <property type="component" value="Unassembled WGS sequence"/>
</dbReference>
<dbReference type="AlphaFoldDB" id="A0A8S1T666"/>
<evidence type="ECO:0000256" key="1">
    <source>
        <dbReference type="ARBA" id="ARBA00001947"/>
    </source>
</evidence>
<dbReference type="Pfam" id="PF00246">
    <property type="entry name" value="Peptidase_M14"/>
    <property type="match status" value="1"/>
</dbReference>
<dbReference type="PANTHER" id="PTHR12756:SF11">
    <property type="entry name" value="CYTOSOLIC CARBOXYPEPTIDASE 1"/>
    <property type="match status" value="1"/>
</dbReference>
<feature type="active site" description="Proton donor/acceptor" evidence="3">
    <location>
        <position position="479"/>
    </location>
</feature>
<accession>A0A8S1T666</accession>
<dbReference type="OMA" id="NRIWISP"/>
<reference evidence="5" key="1">
    <citation type="submission" date="2021-01" db="EMBL/GenBank/DDBJ databases">
        <authorList>
            <consortium name="Genoscope - CEA"/>
            <person name="William W."/>
        </authorList>
    </citation>
    <scope>NUCLEOTIDE SEQUENCE</scope>
</reference>
<comment type="similarity">
    <text evidence="2 3">Belongs to the peptidase M14 family.</text>
</comment>
<name>A0A8S1T666_PAROT</name>
<dbReference type="EMBL" id="CAJJDP010000022">
    <property type="protein sequence ID" value="CAD8149351.1"/>
    <property type="molecule type" value="Genomic_DNA"/>
</dbReference>
<dbReference type="InterPro" id="IPR040626">
    <property type="entry name" value="Pepdidase_M14_N"/>
</dbReference>
<comment type="caution">
    <text evidence="5">The sequence shown here is derived from an EMBL/GenBank/DDBJ whole genome shotgun (WGS) entry which is preliminary data.</text>
</comment>
<dbReference type="GO" id="GO:0006508">
    <property type="term" value="P:proteolysis"/>
    <property type="evidence" value="ECO:0007669"/>
    <property type="project" value="InterPro"/>
</dbReference>
<dbReference type="GO" id="GO:0004181">
    <property type="term" value="F:metallocarboxypeptidase activity"/>
    <property type="evidence" value="ECO:0007669"/>
    <property type="project" value="InterPro"/>
</dbReference>
<feature type="domain" description="Peptidase M14" evidence="4">
    <location>
        <begin position="263"/>
        <end position="516"/>
    </location>
</feature>
<gene>
    <name evidence="5" type="ORF">POCTA_138.1.T0220186</name>
</gene>
<dbReference type="PANTHER" id="PTHR12756">
    <property type="entry name" value="CYTOSOLIC CARBOXYPEPTIDASE"/>
    <property type="match status" value="1"/>
</dbReference>
<dbReference type="GO" id="GO:0008270">
    <property type="term" value="F:zinc ion binding"/>
    <property type="evidence" value="ECO:0007669"/>
    <property type="project" value="InterPro"/>
</dbReference>
<dbReference type="PROSITE" id="PS52035">
    <property type="entry name" value="PEPTIDASE_M14"/>
    <property type="match status" value="1"/>
</dbReference>
<evidence type="ECO:0000259" key="4">
    <source>
        <dbReference type="PROSITE" id="PS52035"/>
    </source>
</evidence>
<dbReference type="InterPro" id="IPR050821">
    <property type="entry name" value="Cytosolic_carboxypeptidase"/>
</dbReference>
<protein>
    <recommendedName>
        <fullName evidence="4">Peptidase M14 domain-containing protein</fullName>
    </recommendedName>
</protein>
<evidence type="ECO:0000256" key="2">
    <source>
        <dbReference type="ARBA" id="ARBA00005988"/>
    </source>
</evidence>
<organism evidence="5 6">
    <name type="scientific">Paramecium octaurelia</name>
    <dbReference type="NCBI Taxonomy" id="43137"/>
    <lineage>
        <taxon>Eukaryota</taxon>
        <taxon>Sar</taxon>
        <taxon>Alveolata</taxon>
        <taxon>Ciliophora</taxon>
        <taxon>Intramacronucleata</taxon>
        <taxon>Oligohymenophorea</taxon>
        <taxon>Peniculida</taxon>
        <taxon>Parameciidae</taxon>
        <taxon>Paramecium</taxon>
    </lineage>
</organism>
<evidence type="ECO:0000313" key="5">
    <source>
        <dbReference type="EMBL" id="CAD8149351.1"/>
    </source>
</evidence>
<evidence type="ECO:0000256" key="3">
    <source>
        <dbReference type="PROSITE-ProRule" id="PRU01379"/>
    </source>
</evidence>
<comment type="cofactor">
    <cofactor evidence="1">
        <name>Zn(2+)</name>
        <dbReference type="ChEBI" id="CHEBI:29105"/>
    </cofactor>
</comment>
<dbReference type="Pfam" id="PF18027">
    <property type="entry name" value="Pepdidase_M14_N"/>
    <property type="match status" value="1"/>
</dbReference>
<dbReference type="InterPro" id="IPR000834">
    <property type="entry name" value="Peptidase_M14"/>
</dbReference>
<dbReference type="OrthoDB" id="10253041at2759"/>